<name>M0ZUH8_SOLTU</name>
<dbReference type="GO" id="GO:0046872">
    <property type="term" value="F:metal ion binding"/>
    <property type="evidence" value="ECO:0007669"/>
    <property type="project" value="UniProtKB-KW"/>
</dbReference>
<dbReference type="Proteomes" id="UP000011115">
    <property type="component" value="Unassembled WGS sequence"/>
</dbReference>
<dbReference type="GO" id="GO:0070006">
    <property type="term" value="F:metalloaminopeptidase activity"/>
    <property type="evidence" value="ECO:0007669"/>
    <property type="project" value="InterPro"/>
</dbReference>
<keyword evidence="2" id="KW-0645">Protease</keyword>
<keyword evidence="1" id="KW-0031">Aminopeptidase</keyword>
<keyword evidence="4" id="KW-0378">Hydrolase</keyword>
<evidence type="ECO:0000256" key="2">
    <source>
        <dbReference type="ARBA" id="ARBA00022670"/>
    </source>
</evidence>
<proteinExistence type="predicted"/>
<accession>M0ZUH8</accession>
<reference evidence="6" key="2">
    <citation type="submission" date="2015-06" db="UniProtKB">
        <authorList>
            <consortium name="EnsemblPlants"/>
        </authorList>
    </citation>
    <scope>IDENTIFICATION</scope>
    <source>
        <strain evidence="6">DM1-3 516 R44</strain>
    </source>
</reference>
<dbReference type="PANTHER" id="PTHR43330:SF1">
    <property type="entry name" value="METHIONINE AMINOPEPTIDASE 1B, CHLOROPLASTIC"/>
    <property type="match status" value="1"/>
</dbReference>
<dbReference type="Gene3D" id="3.90.230.10">
    <property type="entry name" value="Creatinase/methionine aminopeptidase superfamily"/>
    <property type="match status" value="1"/>
</dbReference>
<evidence type="ECO:0000256" key="3">
    <source>
        <dbReference type="ARBA" id="ARBA00022723"/>
    </source>
</evidence>
<evidence type="ECO:0000259" key="5">
    <source>
        <dbReference type="Pfam" id="PF00557"/>
    </source>
</evidence>
<evidence type="ECO:0000256" key="1">
    <source>
        <dbReference type="ARBA" id="ARBA00022438"/>
    </source>
</evidence>
<dbReference type="InterPro" id="IPR036005">
    <property type="entry name" value="Creatinase/aminopeptidase-like"/>
</dbReference>
<dbReference type="GO" id="GO:0006508">
    <property type="term" value="P:proteolysis"/>
    <property type="evidence" value="ECO:0007669"/>
    <property type="project" value="UniProtKB-KW"/>
</dbReference>
<dbReference type="PANTHER" id="PTHR43330">
    <property type="entry name" value="METHIONINE AMINOPEPTIDASE"/>
    <property type="match status" value="1"/>
</dbReference>
<protein>
    <submittedName>
        <fullName evidence="6">Malic enzyme</fullName>
    </submittedName>
</protein>
<dbReference type="AlphaFoldDB" id="M0ZUH8"/>
<dbReference type="Pfam" id="PF00557">
    <property type="entry name" value="Peptidase_M24"/>
    <property type="match status" value="1"/>
</dbReference>
<evidence type="ECO:0000256" key="4">
    <source>
        <dbReference type="ARBA" id="ARBA00022801"/>
    </source>
</evidence>
<dbReference type="HOGENOM" id="CLU_015857_6_0_1"/>
<dbReference type="InterPro" id="IPR000994">
    <property type="entry name" value="Pept_M24"/>
</dbReference>
<dbReference type="PROSITE" id="PS00680">
    <property type="entry name" value="MAP_1"/>
    <property type="match status" value="1"/>
</dbReference>
<evidence type="ECO:0000313" key="7">
    <source>
        <dbReference type="Proteomes" id="UP000011115"/>
    </source>
</evidence>
<dbReference type="EnsemblPlants" id="PGSC0003DMT400008391">
    <property type="protein sequence ID" value="PGSC0003DMT400008391"/>
    <property type="gene ID" value="PGSC0003DMG400003238"/>
</dbReference>
<keyword evidence="7" id="KW-1185">Reference proteome</keyword>
<organism evidence="6 7">
    <name type="scientific">Solanum tuberosum</name>
    <name type="common">Potato</name>
    <dbReference type="NCBI Taxonomy" id="4113"/>
    <lineage>
        <taxon>Eukaryota</taxon>
        <taxon>Viridiplantae</taxon>
        <taxon>Streptophyta</taxon>
        <taxon>Embryophyta</taxon>
        <taxon>Tracheophyta</taxon>
        <taxon>Spermatophyta</taxon>
        <taxon>Magnoliopsida</taxon>
        <taxon>eudicotyledons</taxon>
        <taxon>Gunneridae</taxon>
        <taxon>Pentapetalae</taxon>
        <taxon>asterids</taxon>
        <taxon>lamiids</taxon>
        <taxon>Solanales</taxon>
        <taxon>Solanaceae</taxon>
        <taxon>Solanoideae</taxon>
        <taxon>Solaneae</taxon>
        <taxon>Solanum</taxon>
    </lineage>
</organism>
<dbReference type="InterPro" id="IPR002467">
    <property type="entry name" value="Pept_M24A_MAP1"/>
</dbReference>
<dbReference type="SUPFAM" id="SSF55920">
    <property type="entry name" value="Creatinase/aminopeptidase"/>
    <property type="match status" value="1"/>
</dbReference>
<reference evidence="7" key="1">
    <citation type="journal article" date="2011" name="Nature">
        <title>Genome sequence and analysis of the tuber crop potato.</title>
        <authorList>
            <consortium name="The Potato Genome Sequencing Consortium"/>
        </authorList>
    </citation>
    <scope>NUCLEOTIDE SEQUENCE [LARGE SCALE GENOMIC DNA]</scope>
    <source>
        <strain evidence="7">cv. DM1-3 516 R44</strain>
    </source>
</reference>
<keyword evidence="3" id="KW-0479">Metal-binding</keyword>
<dbReference type="ExpressionAtlas" id="M0ZUH8">
    <property type="expression patterns" value="baseline"/>
</dbReference>
<evidence type="ECO:0000313" key="6">
    <source>
        <dbReference type="EnsemblPlants" id="PGSC0003DMT400008391"/>
    </source>
</evidence>
<dbReference type="Gramene" id="PGSC0003DMT400008391">
    <property type="protein sequence ID" value="PGSC0003DMT400008391"/>
    <property type="gene ID" value="PGSC0003DMG400003238"/>
</dbReference>
<sequence>MYLEGHLSSLESSAVELWLNLVNCKDHLFLFQGYHGDTSKTFFCGDVSESIKRLVKVTEECLHYGSAVCRDGALYRKIGKRISEHAEKFGYGVVDRFVGHGIGTVFHSEPLIFHHRKSLSF</sequence>
<feature type="domain" description="Peptidase M24" evidence="5">
    <location>
        <begin position="31"/>
        <end position="114"/>
    </location>
</feature>